<dbReference type="InterPro" id="IPR051448">
    <property type="entry name" value="CdaR-like_regulators"/>
</dbReference>
<dbReference type="Proteomes" id="UP001257627">
    <property type="component" value="Unassembled WGS sequence"/>
</dbReference>
<dbReference type="Gene3D" id="1.10.10.2840">
    <property type="entry name" value="PucR C-terminal helix-turn-helix domain"/>
    <property type="match status" value="2"/>
</dbReference>
<dbReference type="EMBL" id="JARAKF010000004">
    <property type="protein sequence ID" value="MDU9001629.1"/>
    <property type="molecule type" value="Genomic_DNA"/>
</dbReference>
<feature type="domain" description="PucR C-terminal helix-turn-helix" evidence="1">
    <location>
        <begin position="328"/>
        <end position="382"/>
    </location>
</feature>
<feature type="domain" description="PucR C-terminal helix-turn-helix" evidence="1">
    <location>
        <begin position="436"/>
        <end position="494"/>
    </location>
</feature>
<geneLocation type="plasmid" evidence="2">
    <name>unnamed2</name>
</geneLocation>
<sequence>MQGDLRADTATVGRIRRADAVLDMQRAARKGGTGPVLRWLAGRTGATIFLMNSAGAPDHPPHALLGDAERGLALRGARELAERRLRSVAIDQDGLTCIVLPLDGSRGATAPLLAAVVPRPAPPELPLLLADATSVLSLSWLAEHTRLKQRRLRIAEAGTREAVLHLLLNGHTSAARQIAGALRPALPAMVRVYVIECPPRDRSQLVEELTDVAEGAWVVQCPVYADHLFMLAPGDGAPAPVWPPELAATCWIGESSAVPLRETATGYAQAFHALAAARGSSKRQASFAANPDLAPTIGPAAATWAEAFLSPIRTHRAKRAQDPDSAELLATAASWLSFHSRATAHLNIHRNTLSARLTCIQELLGADLHRLADQAALALALRTITAKIPPPPEDDAAPAGQTLPTLDELLLLPRVAAWAQQQFRPVTAPDIPACIAETLTTCLRLDARIGPTATALSISTSAVRKRLTRSEALLKRSLLRSPSAIHDQWLALRALDLAEPSEVPRHFVGLSASA</sequence>
<evidence type="ECO:0000259" key="1">
    <source>
        <dbReference type="Pfam" id="PF13556"/>
    </source>
</evidence>
<gene>
    <name evidence="2" type="ORF">PU648_57410</name>
</gene>
<accession>A0ABU3V620</accession>
<reference evidence="2 3" key="1">
    <citation type="submission" date="2023-02" db="EMBL/GenBank/DDBJ databases">
        <authorList>
            <person name="Maleckis M."/>
        </authorList>
    </citation>
    <scope>NUCLEOTIDE SEQUENCE [LARGE SCALE GENOMIC DNA]</scope>
    <source>
        <strain evidence="2 3">P8-A2</strain>
        <plasmid evidence="2">unnamed2</plasmid>
    </source>
</reference>
<name>A0ABU3V620_9ACTN</name>
<dbReference type="PANTHER" id="PTHR33744:SF1">
    <property type="entry name" value="DNA-BINDING TRANSCRIPTIONAL ACTIVATOR ADER"/>
    <property type="match status" value="1"/>
</dbReference>
<protein>
    <submittedName>
        <fullName evidence="2">Helix-turn-helix domain-containing protein</fullName>
    </submittedName>
</protein>
<evidence type="ECO:0000313" key="3">
    <source>
        <dbReference type="Proteomes" id="UP001257627"/>
    </source>
</evidence>
<comment type="caution">
    <text evidence="2">The sequence shown here is derived from an EMBL/GenBank/DDBJ whole genome shotgun (WGS) entry which is preliminary data.</text>
</comment>
<dbReference type="RefSeq" id="WP_316738550.1">
    <property type="nucleotide sequence ID" value="NZ_JARAKF010000004.1"/>
</dbReference>
<dbReference type="PANTHER" id="PTHR33744">
    <property type="entry name" value="CARBOHYDRATE DIACID REGULATOR"/>
    <property type="match status" value="1"/>
</dbReference>
<keyword evidence="3" id="KW-1185">Reference proteome</keyword>
<dbReference type="InterPro" id="IPR042070">
    <property type="entry name" value="PucR_C-HTH_sf"/>
</dbReference>
<keyword evidence="2" id="KW-0614">Plasmid</keyword>
<organism evidence="2 3">
    <name type="scientific">Streptomyces mirabilis</name>
    <dbReference type="NCBI Taxonomy" id="68239"/>
    <lineage>
        <taxon>Bacteria</taxon>
        <taxon>Bacillati</taxon>
        <taxon>Actinomycetota</taxon>
        <taxon>Actinomycetes</taxon>
        <taxon>Kitasatosporales</taxon>
        <taxon>Streptomycetaceae</taxon>
        <taxon>Streptomyces</taxon>
    </lineage>
</organism>
<dbReference type="InterPro" id="IPR025736">
    <property type="entry name" value="PucR_C-HTH_dom"/>
</dbReference>
<proteinExistence type="predicted"/>
<dbReference type="Pfam" id="PF13556">
    <property type="entry name" value="HTH_30"/>
    <property type="match status" value="2"/>
</dbReference>
<evidence type="ECO:0000313" key="2">
    <source>
        <dbReference type="EMBL" id="MDU9001629.1"/>
    </source>
</evidence>